<keyword evidence="1" id="KW-0732">Signal</keyword>
<feature type="chain" id="PRO_5004755974" evidence="1">
    <location>
        <begin position="27"/>
        <end position="124"/>
    </location>
</feature>
<dbReference type="AlphaFoldDB" id="V7CN24"/>
<dbReference type="SMR" id="V7CN24"/>
<evidence type="ECO:0000256" key="1">
    <source>
        <dbReference type="SAM" id="SignalP"/>
    </source>
</evidence>
<reference evidence="3" key="1">
    <citation type="journal article" date="2014" name="Nat. Genet.">
        <title>A reference genome for common bean and genome-wide analysis of dual domestications.</title>
        <authorList>
            <person name="Schmutz J."/>
            <person name="McClean P.E."/>
            <person name="Mamidi S."/>
            <person name="Wu G.A."/>
            <person name="Cannon S.B."/>
            <person name="Grimwood J."/>
            <person name="Jenkins J."/>
            <person name="Shu S."/>
            <person name="Song Q."/>
            <person name="Chavarro C."/>
            <person name="Torres-Torres M."/>
            <person name="Geffroy V."/>
            <person name="Moghaddam S.M."/>
            <person name="Gao D."/>
            <person name="Abernathy B."/>
            <person name="Barry K."/>
            <person name="Blair M."/>
            <person name="Brick M.A."/>
            <person name="Chovatia M."/>
            <person name="Gepts P."/>
            <person name="Goodstein D.M."/>
            <person name="Gonzales M."/>
            <person name="Hellsten U."/>
            <person name="Hyten D.L."/>
            <person name="Jia G."/>
            <person name="Kelly J.D."/>
            <person name="Kudrna D."/>
            <person name="Lee R."/>
            <person name="Richard M.M."/>
            <person name="Miklas P.N."/>
            <person name="Osorno J.M."/>
            <person name="Rodrigues J."/>
            <person name="Thareau V."/>
            <person name="Urrea C.A."/>
            <person name="Wang M."/>
            <person name="Yu Y."/>
            <person name="Zhang M."/>
            <person name="Wing R.A."/>
            <person name="Cregan P.B."/>
            <person name="Rokhsar D.S."/>
            <person name="Jackson S.A."/>
        </authorList>
    </citation>
    <scope>NUCLEOTIDE SEQUENCE [LARGE SCALE GENOMIC DNA]</scope>
    <source>
        <strain evidence="3">cv. G19833</strain>
    </source>
</reference>
<feature type="signal peptide" evidence="1">
    <location>
        <begin position="1"/>
        <end position="26"/>
    </location>
</feature>
<dbReference type="Proteomes" id="UP000000226">
    <property type="component" value="Chromosome 2"/>
</dbReference>
<name>V7CN24_PHAVU</name>
<keyword evidence="3" id="KW-1185">Reference proteome</keyword>
<dbReference type="EMBL" id="CM002289">
    <property type="protein sequence ID" value="ESW30635.1"/>
    <property type="molecule type" value="Genomic_DNA"/>
</dbReference>
<organism evidence="2 3">
    <name type="scientific">Phaseolus vulgaris</name>
    <name type="common">Kidney bean</name>
    <name type="synonym">French bean</name>
    <dbReference type="NCBI Taxonomy" id="3885"/>
    <lineage>
        <taxon>Eukaryota</taxon>
        <taxon>Viridiplantae</taxon>
        <taxon>Streptophyta</taxon>
        <taxon>Embryophyta</taxon>
        <taxon>Tracheophyta</taxon>
        <taxon>Spermatophyta</taxon>
        <taxon>Magnoliopsida</taxon>
        <taxon>eudicotyledons</taxon>
        <taxon>Gunneridae</taxon>
        <taxon>Pentapetalae</taxon>
        <taxon>rosids</taxon>
        <taxon>fabids</taxon>
        <taxon>Fabales</taxon>
        <taxon>Fabaceae</taxon>
        <taxon>Papilionoideae</taxon>
        <taxon>50 kb inversion clade</taxon>
        <taxon>NPAAA clade</taxon>
        <taxon>indigoferoid/millettioid clade</taxon>
        <taxon>Phaseoleae</taxon>
        <taxon>Phaseolus</taxon>
    </lineage>
</organism>
<dbReference type="Gramene" id="ESW30635">
    <property type="protein sequence ID" value="ESW30635"/>
    <property type="gene ID" value="PHAVU_002G169900g"/>
</dbReference>
<evidence type="ECO:0000313" key="3">
    <source>
        <dbReference type="Proteomes" id="UP000000226"/>
    </source>
</evidence>
<sequence>MLSMGHSIIFILSLAIILVGDECVEAWGKVIPLAVLKAEIKSEKRQISHLKKKSLWARSLEEIWVLEHALLSNTLDYVFEKKMEAMLVLKTCHIINPKPRQTFAATSCYVNVFQLCVKGASRLL</sequence>
<evidence type="ECO:0000313" key="2">
    <source>
        <dbReference type="EMBL" id="ESW30635.1"/>
    </source>
</evidence>
<protein>
    <submittedName>
        <fullName evidence="2">Uncharacterized protein</fullName>
    </submittedName>
</protein>
<gene>
    <name evidence="2" type="ORF">PHAVU_002G169900g</name>
</gene>
<dbReference type="OrthoDB" id="1725601at2759"/>
<accession>V7CN24</accession>
<proteinExistence type="predicted"/>